<dbReference type="AlphaFoldDB" id="A0A8H6LU65"/>
<keyword evidence="3" id="KW-1185">Reference proteome</keyword>
<evidence type="ECO:0000256" key="1">
    <source>
        <dbReference type="SAM" id="SignalP"/>
    </source>
</evidence>
<gene>
    <name evidence="2" type="ORF">DFP72DRAFT_1053644</name>
</gene>
<reference evidence="2 3" key="1">
    <citation type="submission" date="2020-07" db="EMBL/GenBank/DDBJ databases">
        <title>Comparative genomics of pyrophilous fungi reveals a link between fire events and developmental genes.</title>
        <authorList>
            <consortium name="DOE Joint Genome Institute"/>
            <person name="Steindorff A.S."/>
            <person name="Carver A."/>
            <person name="Calhoun S."/>
            <person name="Stillman K."/>
            <person name="Liu H."/>
            <person name="Lipzen A."/>
            <person name="Pangilinan J."/>
            <person name="Labutti K."/>
            <person name="Bruns T.D."/>
            <person name="Grigoriev I.V."/>
        </authorList>
    </citation>
    <scope>NUCLEOTIDE SEQUENCE [LARGE SCALE GENOMIC DNA]</scope>
    <source>
        <strain evidence="2 3">CBS 144469</strain>
    </source>
</reference>
<dbReference type="Proteomes" id="UP000521943">
    <property type="component" value="Unassembled WGS sequence"/>
</dbReference>
<feature type="signal peptide" evidence="1">
    <location>
        <begin position="1"/>
        <end position="22"/>
    </location>
</feature>
<sequence>MRFTSLVALVPLAASLATLATARGYEYNDARDYIDELSLREYTEELSTRELLSELSTRELIDELSDRLERRTKYGTCKNCDKKNVIKGDSCSKQTGGHVLKAGTIVDKREFLEDFADGLERRTKYGTCKNCDKKNVIKGDSCSKQTGGHVLKAGTIVDKREFLEDFENNLERRTKYGTCKNCDKKNVIKGDSCSKQTGGHVLKAGTIVDK</sequence>
<proteinExistence type="predicted"/>
<evidence type="ECO:0000313" key="3">
    <source>
        <dbReference type="Proteomes" id="UP000521943"/>
    </source>
</evidence>
<accession>A0A8H6LU65</accession>
<dbReference type="EMBL" id="JACGCI010000166">
    <property type="protein sequence ID" value="KAF6742820.1"/>
    <property type="molecule type" value="Genomic_DNA"/>
</dbReference>
<organism evidence="2 3">
    <name type="scientific">Ephemerocybe angulata</name>
    <dbReference type="NCBI Taxonomy" id="980116"/>
    <lineage>
        <taxon>Eukaryota</taxon>
        <taxon>Fungi</taxon>
        <taxon>Dikarya</taxon>
        <taxon>Basidiomycota</taxon>
        <taxon>Agaricomycotina</taxon>
        <taxon>Agaricomycetes</taxon>
        <taxon>Agaricomycetidae</taxon>
        <taxon>Agaricales</taxon>
        <taxon>Agaricineae</taxon>
        <taxon>Psathyrellaceae</taxon>
        <taxon>Ephemerocybe</taxon>
    </lineage>
</organism>
<keyword evidence="1" id="KW-0732">Signal</keyword>
<comment type="caution">
    <text evidence="2">The sequence shown here is derived from an EMBL/GenBank/DDBJ whole genome shotgun (WGS) entry which is preliminary data.</text>
</comment>
<protein>
    <submittedName>
        <fullName evidence="2">Uncharacterized protein</fullName>
    </submittedName>
</protein>
<feature type="chain" id="PRO_5034670575" evidence="1">
    <location>
        <begin position="23"/>
        <end position="210"/>
    </location>
</feature>
<name>A0A8H6LU65_9AGAR</name>
<dbReference type="OrthoDB" id="10296996at2759"/>
<evidence type="ECO:0000313" key="2">
    <source>
        <dbReference type="EMBL" id="KAF6742820.1"/>
    </source>
</evidence>